<dbReference type="PANTHER" id="PTHR34218:SF4">
    <property type="entry name" value="ACYL-HOMOSERINE LACTONE ACYLASE QUIP"/>
    <property type="match status" value="1"/>
</dbReference>
<dbReference type="PANTHER" id="PTHR34218">
    <property type="entry name" value="PEPTIDASE S45 PENICILLIN AMIDASE"/>
    <property type="match status" value="1"/>
</dbReference>
<dbReference type="Gene3D" id="1.10.1400.10">
    <property type="match status" value="1"/>
</dbReference>
<dbReference type="Proteomes" id="UP000641152">
    <property type="component" value="Unassembled WGS sequence"/>
</dbReference>
<evidence type="ECO:0000256" key="4">
    <source>
        <dbReference type="ARBA" id="ARBA00038735"/>
    </source>
</evidence>
<protein>
    <submittedName>
        <fullName evidence="5">Penicillin acylase family protein</fullName>
    </submittedName>
</protein>
<dbReference type="EMBL" id="JACXST010000002">
    <property type="protein sequence ID" value="MBD9361546.1"/>
    <property type="molecule type" value="Genomic_DNA"/>
</dbReference>
<dbReference type="InterPro" id="IPR029055">
    <property type="entry name" value="Ntn_hydrolases_N"/>
</dbReference>
<comment type="similarity">
    <text evidence="1">Belongs to the peptidase S45 family.</text>
</comment>
<dbReference type="InterPro" id="IPR043147">
    <property type="entry name" value="Penicillin_amidase_A-knob"/>
</dbReference>
<accession>A0ABR9DEM3</accession>
<evidence type="ECO:0000313" key="6">
    <source>
        <dbReference type="Proteomes" id="UP000641152"/>
    </source>
</evidence>
<dbReference type="InterPro" id="IPR002692">
    <property type="entry name" value="S45"/>
</dbReference>
<evidence type="ECO:0000256" key="2">
    <source>
        <dbReference type="ARBA" id="ARBA00022801"/>
    </source>
</evidence>
<gene>
    <name evidence="5" type="ORF">EBB_13615</name>
</gene>
<evidence type="ECO:0000256" key="3">
    <source>
        <dbReference type="ARBA" id="ARBA00023145"/>
    </source>
</evidence>
<dbReference type="CDD" id="cd03747">
    <property type="entry name" value="Ntn_PGA_like"/>
    <property type="match status" value="1"/>
</dbReference>
<dbReference type="Pfam" id="PF01804">
    <property type="entry name" value="Penicil_amidase"/>
    <property type="match status" value="1"/>
</dbReference>
<dbReference type="InterPro" id="IPR023343">
    <property type="entry name" value="Penicillin_amidase_dom1"/>
</dbReference>
<comment type="subunit">
    <text evidence="4">Heterodimer of an alpha subunit and a beta subunit processed from the same precursor.</text>
</comment>
<keyword evidence="6" id="KW-1185">Reference proteome</keyword>
<comment type="caution">
    <text evidence="5">The sequence shown here is derived from an EMBL/GenBank/DDBJ whole genome shotgun (WGS) entry which is preliminary data.</text>
</comment>
<dbReference type="PIRSF" id="PIRSF001227">
    <property type="entry name" value="Pen_acylase"/>
    <property type="match status" value="1"/>
</dbReference>
<reference evidence="5 6" key="1">
    <citation type="submission" date="2020-09" db="EMBL/GenBank/DDBJ databases">
        <title>Methylomonas albis sp. nov. and Methylomonas fluvii sp. nov.: Two cold-adapted methanotrophs from the River Elbe and an amended description of Methylovulum psychrotolerans strain Eb1.</title>
        <authorList>
            <person name="Bussmann I.K."/>
            <person name="Klings K.-W."/>
            <person name="Warnstedt J."/>
            <person name="Hoppert M."/>
            <person name="Saborowski A."/>
            <person name="Horn F."/>
            <person name="Liebner S."/>
        </authorList>
    </citation>
    <scope>NUCLEOTIDE SEQUENCE [LARGE SCALE GENOMIC DNA]</scope>
    <source>
        <strain evidence="5 6">EbB</strain>
    </source>
</reference>
<evidence type="ECO:0000313" key="5">
    <source>
        <dbReference type="EMBL" id="MBD9361546.1"/>
    </source>
</evidence>
<dbReference type="Gene3D" id="2.30.120.10">
    <property type="match status" value="1"/>
</dbReference>
<dbReference type="RefSeq" id="WP_192394353.1">
    <property type="nucleotide sequence ID" value="NZ_CAJHIU010000002.1"/>
</dbReference>
<dbReference type="Gene3D" id="1.10.439.10">
    <property type="entry name" value="Penicillin Amidohydrolase, domain 1"/>
    <property type="match status" value="1"/>
</dbReference>
<dbReference type="InterPro" id="IPR043146">
    <property type="entry name" value="Penicillin_amidase_N_B-knob"/>
</dbReference>
<dbReference type="SUPFAM" id="SSF56235">
    <property type="entry name" value="N-terminal nucleophile aminohydrolases (Ntn hydrolases)"/>
    <property type="match status" value="1"/>
</dbReference>
<organism evidence="5 6">
    <name type="scientific">Methylomonas fluvii</name>
    <dbReference type="NCBI Taxonomy" id="1854564"/>
    <lineage>
        <taxon>Bacteria</taxon>
        <taxon>Pseudomonadati</taxon>
        <taxon>Pseudomonadota</taxon>
        <taxon>Gammaproteobacteria</taxon>
        <taxon>Methylococcales</taxon>
        <taxon>Methylococcaceae</taxon>
        <taxon>Methylomonas</taxon>
    </lineage>
</organism>
<dbReference type="Gene3D" id="3.60.20.10">
    <property type="entry name" value="Glutamine Phosphoribosylpyrophosphate, subunit 1, domain 1"/>
    <property type="match status" value="1"/>
</dbReference>
<keyword evidence="3" id="KW-0865">Zymogen</keyword>
<name>A0ABR9DEM3_9GAMM</name>
<dbReference type="InterPro" id="IPR014395">
    <property type="entry name" value="Pen/GL7ACA/AHL_acylase"/>
</dbReference>
<sequence>MAKPKKWLGVGLGSIGLLVVAASGFGYRWWLQSLPALDGEFKLAKLSSSVTVDTDAYGIPLISASNRLDAARALGYVTARDRLFQMDLMRRKSAGRLAEIFGEMAIKSDLLSRTYGFNVRVQQILSKQPAVHRQYLEAYADGINSYLQQNPALPFEFKVLGYQPEPWRAEDCLLVVLGMFENLTAWAEHSERTLSIMDQTLPPDVMAFLTPDSDRFTDDLMGYTKSLRPPQSIPVPAMQTLLAGQSPSLESLAKAPDETLAGSNAWAVSGSKTSDGRAILANDMHLGISVPNIWYRVELQYPEVRAVGLNLPGTPFLVSGSNQHVAWGVTNLSGDFLDLVKLEINPDNAGQYRVGDHWQDFQERHETIQIKSSEPKALTIRETQWGPVAAQPLLGQPVAIHWVALDTDAVNIGIADLEGSKSLNESLAIAKRAGGPQLNVLLADEYGHIAWTLTGKIPRRLGGDGAISHSWADGKTGWQGYIQPNEMPQSVDPTEGFLVSANDRRFAADFPFVIGHQFVNGYRAYRITQQIKQATAHSEWSLFNLQQDTQTEFYDYYQQLALKALSPDVLAQKPELIALRDYLISWNGRADIASLGLPILVEFRKQLIDSVFTPFLNASKQADKNFVYNWNYVDTPLQALLTENPTQLLPEAGRHKTWDQFILAQLEVSASTVMSRHPDVSLTDLTWGKQNIVGHAHPFSRALPLLSFALDMPRQPLAGCGGFCVRVTGPDFGASERLVASPGHLSEGILHMPGGQSGHPLSGYYKDQQSFWVEGLPMPLVTGKPQHKLVLKPE</sequence>
<evidence type="ECO:0000256" key="1">
    <source>
        <dbReference type="ARBA" id="ARBA00006586"/>
    </source>
</evidence>
<proteinExistence type="inferred from homology"/>
<keyword evidence="2" id="KW-0378">Hydrolase</keyword>